<name>A0A2K1ILY3_PHYPA</name>
<reference evidence="2" key="3">
    <citation type="submission" date="2020-12" db="UniProtKB">
        <authorList>
            <consortium name="EnsemblPlants"/>
        </authorList>
    </citation>
    <scope>IDENTIFICATION</scope>
</reference>
<dbReference type="Gramene" id="Pp3c22_2300V3.1">
    <property type="protein sequence ID" value="PAC:32903896.CDS.1"/>
    <property type="gene ID" value="Pp3c22_2300"/>
</dbReference>
<dbReference type="EMBL" id="ABEU02000022">
    <property type="protein sequence ID" value="PNR30289.1"/>
    <property type="molecule type" value="Genomic_DNA"/>
</dbReference>
<reference evidence="1 3" key="1">
    <citation type="journal article" date="2008" name="Science">
        <title>The Physcomitrella genome reveals evolutionary insights into the conquest of land by plants.</title>
        <authorList>
            <person name="Rensing S."/>
            <person name="Lang D."/>
            <person name="Zimmer A."/>
            <person name="Terry A."/>
            <person name="Salamov A."/>
            <person name="Shapiro H."/>
            <person name="Nishiyama T."/>
            <person name="Perroud P.-F."/>
            <person name="Lindquist E."/>
            <person name="Kamisugi Y."/>
            <person name="Tanahashi T."/>
            <person name="Sakakibara K."/>
            <person name="Fujita T."/>
            <person name="Oishi K."/>
            <person name="Shin-I T."/>
            <person name="Kuroki Y."/>
            <person name="Toyoda A."/>
            <person name="Suzuki Y."/>
            <person name="Hashimoto A."/>
            <person name="Yamaguchi K."/>
            <person name="Sugano A."/>
            <person name="Kohara Y."/>
            <person name="Fujiyama A."/>
            <person name="Anterola A."/>
            <person name="Aoki S."/>
            <person name="Ashton N."/>
            <person name="Barbazuk W.B."/>
            <person name="Barker E."/>
            <person name="Bennetzen J."/>
            <person name="Bezanilla M."/>
            <person name="Blankenship R."/>
            <person name="Cho S.H."/>
            <person name="Dutcher S."/>
            <person name="Estelle M."/>
            <person name="Fawcett J.A."/>
            <person name="Gundlach H."/>
            <person name="Hanada K."/>
            <person name="Heyl A."/>
            <person name="Hicks K.A."/>
            <person name="Hugh J."/>
            <person name="Lohr M."/>
            <person name="Mayer K."/>
            <person name="Melkozernov A."/>
            <person name="Murata T."/>
            <person name="Nelson D."/>
            <person name="Pils B."/>
            <person name="Prigge M."/>
            <person name="Reiss B."/>
            <person name="Renner T."/>
            <person name="Rombauts S."/>
            <person name="Rushton P."/>
            <person name="Sanderfoot A."/>
            <person name="Schween G."/>
            <person name="Shiu S.-H."/>
            <person name="Stueber K."/>
            <person name="Theodoulou F.L."/>
            <person name="Tu H."/>
            <person name="Van de Peer Y."/>
            <person name="Verrier P.J."/>
            <person name="Waters E."/>
            <person name="Wood A."/>
            <person name="Yang L."/>
            <person name="Cove D."/>
            <person name="Cuming A."/>
            <person name="Hasebe M."/>
            <person name="Lucas S."/>
            <person name="Mishler D.B."/>
            <person name="Reski R."/>
            <person name="Grigoriev I."/>
            <person name="Quatrano R.S."/>
            <person name="Boore J.L."/>
        </authorList>
    </citation>
    <scope>NUCLEOTIDE SEQUENCE [LARGE SCALE GENOMIC DNA]</scope>
    <source>
        <strain evidence="2 3">cv. Gransden 2004</strain>
    </source>
</reference>
<evidence type="ECO:0000313" key="1">
    <source>
        <dbReference type="EMBL" id="PNR30289.1"/>
    </source>
</evidence>
<dbReference type="AlphaFoldDB" id="A0A2K1ILY3"/>
<evidence type="ECO:0000313" key="2">
    <source>
        <dbReference type="EnsemblPlants" id="PAC:32903896.CDS.1"/>
    </source>
</evidence>
<keyword evidence="3" id="KW-1185">Reference proteome</keyword>
<proteinExistence type="predicted"/>
<dbReference type="EnsemblPlants" id="Pp3c22_2300V3.1">
    <property type="protein sequence ID" value="PAC:32903896.CDS.1"/>
    <property type="gene ID" value="Pp3c22_2300"/>
</dbReference>
<accession>A0A2K1ILY3</accession>
<gene>
    <name evidence="1" type="ORF">PHYPA_026605</name>
</gene>
<reference evidence="1 3" key="2">
    <citation type="journal article" date="2018" name="Plant J.">
        <title>The Physcomitrella patens chromosome-scale assembly reveals moss genome structure and evolution.</title>
        <authorList>
            <person name="Lang D."/>
            <person name="Ullrich K.K."/>
            <person name="Murat F."/>
            <person name="Fuchs J."/>
            <person name="Jenkins J."/>
            <person name="Haas F.B."/>
            <person name="Piednoel M."/>
            <person name="Gundlach H."/>
            <person name="Van Bel M."/>
            <person name="Meyberg R."/>
            <person name="Vives C."/>
            <person name="Morata J."/>
            <person name="Symeonidi A."/>
            <person name="Hiss M."/>
            <person name="Muchero W."/>
            <person name="Kamisugi Y."/>
            <person name="Saleh O."/>
            <person name="Blanc G."/>
            <person name="Decker E.L."/>
            <person name="van Gessel N."/>
            <person name="Grimwood J."/>
            <person name="Hayes R.D."/>
            <person name="Graham S.W."/>
            <person name="Gunter L.E."/>
            <person name="McDaniel S.F."/>
            <person name="Hoernstein S.N.W."/>
            <person name="Larsson A."/>
            <person name="Li F.W."/>
            <person name="Perroud P.F."/>
            <person name="Phillips J."/>
            <person name="Ranjan P."/>
            <person name="Rokshar D.S."/>
            <person name="Rothfels C.J."/>
            <person name="Schneider L."/>
            <person name="Shu S."/>
            <person name="Stevenson D.W."/>
            <person name="Thummler F."/>
            <person name="Tillich M."/>
            <person name="Villarreal Aguilar J.C."/>
            <person name="Widiez T."/>
            <person name="Wong G.K."/>
            <person name="Wymore A."/>
            <person name="Zhang Y."/>
            <person name="Zimmer A.D."/>
            <person name="Quatrano R.S."/>
            <person name="Mayer K.F.X."/>
            <person name="Goodstein D."/>
            <person name="Casacuberta J.M."/>
            <person name="Vandepoele K."/>
            <person name="Reski R."/>
            <person name="Cuming A.C."/>
            <person name="Tuskan G.A."/>
            <person name="Maumus F."/>
            <person name="Salse J."/>
            <person name="Schmutz J."/>
            <person name="Rensing S.A."/>
        </authorList>
    </citation>
    <scope>NUCLEOTIDE SEQUENCE [LARGE SCALE GENOMIC DNA]</scope>
    <source>
        <strain evidence="2 3">cv. Gransden 2004</strain>
    </source>
</reference>
<sequence>MLVTLPLVTPAVHIAVPSAEFGTGNHNCPKSLQRKKLSSHSFDTRGSFGEMEGSKDCRNFYSCNCGMHSRGRCSSSTEVALDNLLYS</sequence>
<organism evidence="1">
    <name type="scientific">Physcomitrium patens</name>
    <name type="common">Spreading-leaved earth moss</name>
    <name type="synonym">Physcomitrella patens</name>
    <dbReference type="NCBI Taxonomy" id="3218"/>
    <lineage>
        <taxon>Eukaryota</taxon>
        <taxon>Viridiplantae</taxon>
        <taxon>Streptophyta</taxon>
        <taxon>Embryophyta</taxon>
        <taxon>Bryophyta</taxon>
        <taxon>Bryophytina</taxon>
        <taxon>Bryopsida</taxon>
        <taxon>Funariidae</taxon>
        <taxon>Funariales</taxon>
        <taxon>Funariaceae</taxon>
        <taxon>Physcomitrium</taxon>
    </lineage>
</organism>
<evidence type="ECO:0000313" key="3">
    <source>
        <dbReference type="Proteomes" id="UP000006727"/>
    </source>
</evidence>
<dbReference type="InParanoid" id="A0A2K1ILY3"/>
<protein>
    <submittedName>
        <fullName evidence="1 2">Uncharacterized protein</fullName>
    </submittedName>
</protein>
<dbReference type="Proteomes" id="UP000006727">
    <property type="component" value="Chromosome 22"/>
</dbReference>